<protein>
    <submittedName>
        <fullName evidence="1">Uncharacterized protein</fullName>
    </submittedName>
</protein>
<sequence>MVNRWRNELDLDKLAMFEELHLAEILKVPFAYSWSPALISNPLDWPSYAPIDVSGFFFRGTSAFEPPMDLQGFYRLVHRQ</sequence>
<dbReference type="GeneID" id="81357717"/>
<dbReference type="EMBL" id="JAPQKI010000005">
    <property type="protein sequence ID" value="KAJ5099243.1"/>
    <property type="molecule type" value="Genomic_DNA"/>
</dbReference>
<keyword evidence="2" id="KW-1185">Reference proteome</keyword>
<reference evidence="1" key="2">
    <citation type="journal article" date="2023" name="IMA Fungus">
        <title>Comparative genomic study of the Penicillium genus elucidates a diverse pangenome and 15 lateral gene transfer events.</title>
        <authorList>
            <person name="Petersen C."/>
            <person name="Sorensen T."/>
            <person name="Nielsen M.R."/>
            <person name="Sondergaard T.E."/>
            <person name="Sorensen J.L."/>
            <person name="Fitzpatrick D.A."/>
            <person name="Frisvad J.C."/>
            <person name="Nielsen K.L."/>
        </authorList>
    </citation>
    <scope>NUCLEOTIDE SEQUENCE</scope>
    <source>
        <strain evidence="1">IBT 30761</strain>
    </source>
</reference>
<comment type="caution">
    <text evidence="1">The sequence shown here is derived from an EMBL/GenBank/DDBJ whole genome shotgun (WGS) entry which is preliminary data.</text>
</comment>
<name>A0A9W9FFG0_9EURO</name>
<reference evidence="1" key="1">
    <citation type="submission" date="2022-11" db="EMBL/GenBank/DDBJ databases">
        <authorList>
            <person name="Petersen C."/>
        </authorList>
    </citation>
    <scope>NUCLEOTIDE SEQUENCE</scope>
    <source>
        <strain evidence="1">IBT 30761</strain>
    </source>
</reference>
<dbReference type="AlphaFoldDB" id="A0A9W9FFG0"/>
<dbReference type="PANTHER" id="PTHR48050">
    <property type="entry name" value="STEROL 3-BETA-GLUCOSYLTRANSFERASE"/>
    <property type="match status" value="1"/>
</dbReference>
<evidence type="ECO:0000313" key="1">
    <source>
        <dbReference type="EMBL" id="KAJ5099243.1"/>
    </source>
</evidence>
<dbReference type="Proteomes" id="UP001149074">
    <property type="component" value="Unassembled WGS sequence"/>
</dbReference>
<dbReference type="OrthoDB" id="5425426at2759"/>
<organism evidence="1 2">
    <name type="scientific">Penicillium argentinense</name>
    <dbReference type="NCBI Taxonomy" id="1131581"/>
    <lineage>
        <taxon>Eukaryota</taxon>
        <taxon>Fungi</taxon>
        <taxon>Dikarya</taxon>
        <taxon>Ascomycota</taxon>
        <taxon>Pezizomycotina</taxon>
        <taxon>Eurotiomycetes</taxon>
        <taxon>Eurotiomycetidae</taxon>
        <taxon>Eurotiales</taxon>
        <taxon>Aspergillaceae</taxon>
        <taxon>Penicillium</taxon>
    </lineage>
</organism>
<dbReference type="InterPro" id="IPR050426">
    <property type="entry name" value="Glycosyltransferase_28"/>
</dbReference>
<proteinExistence type="predicted"/>
<dbReference type="RefSeq" id="XP_056474897.1">
    <property type="nucleotide sequence ID" value="XM_056618738.1"/>
</dbReference>
<accession>A0A9W9FFG0</accession>
<dbReference type="PANTHER" id="PTHR48050:SF27">
    <property type="entry name" value="GLUCOSYLTRANSFERASE, PUTATIVE (AFU_ORTHOLOGUE AFUA_7G04880)-RELATED"/>
    <property type="match status" value="1"/>
</dbReference>
<gene>
    <name evidence="1" type="ORF">N7532_006244</name>
</gene>
<dbReference type="Gene3D" id="3.40.50.2000">
    <property type="entry name" value="Glycogen Phosphorylase B"/>
    <property type="match status" value="1"/>
</dbReference>
<evidence type="ECO:0000313" key="2">
    <source>
        <dbReference type="Proteomes" id="UP001149074"/>
    </source>
</evidence>